<protein>
    <recommendedName>
        <fullName evidence="1">DUF985 domain-containing protein</fullName>
    </recommendedName>
</protein>
<accession>A0A8X8Z2X4</accession>
<dbReference type="InterPro" id="IPR039935">
    <property type="entry name" value="YML079W-like"/>
</dbReference>
<dbReference type="AlphaFoldDB" id="A0A8X8Z2X4"/>
<dbReference type="Gene3D" id="2.60.120.10">
    <property type="entry name" value="Jelly Rolls"/>
    <property type="match status" value="1"/>
</dbReference>
<proteinExistence type="predicted"/>
<evidence type="ECO:0000313" key="3">
    <source>
        <dbReference type="Proteomes" id="UP000298416"/>
    </source>
</evidence>
<dbReference type="PANTHER" id="PTHR33387">
    <property type="entry name" value="RMLC-LIKE JELLY ROLL FOLD PROTEIN"/>
    <property type="match status" value="1"/>
</dbReference>
<evidence type="ECO:0000313" key="2">
    <source>
        <dbReference type="EMBL" id="KAG6389087.1"/>
    </source>
</evidence>
<reference evidence="2" key="2">
    <citation type="submission" date="2020-08" db="EMBL/GenBank/DDBJ databases">
        <title>Plant Genome Project.</title>
        <authorList>
            <person name="Zhang R.-G."/>
        </authorList>
    </citation>
    <scope>NUCLEOTIDE SEQUENCE</scope>
    <source>
        <strain evidence="2">Huo1</strain>
        <tissue evidence="2">Leaf</tissue>
    </source>
</reference>
<gene>
    <name evidence="2" type="ORF">SASPL_150546</name>
</gene>
<comment type="caution">
    <text evidence="2">The sequence shown here is derived from an EMBL/GenBank/DDBJ whole genome shotgun (WGS) entry which is preliminary data.</text>
</comment>
<organism evidence="2">
    <name type="scientific">Salvia splendens</name>
    <name type="common">Scarlet sage</name>
    <dbReference type="NCBI Taxonomy" id="180675"/>
    <lineage>
        <taxon>Eukaryota</taxon>
        <taxon>Viridiplantae</taxon>
        <taxon>Streptophyta</taxon>
        <taxon>Embryophyta</taxon>
        <taxon>Tracheophyta</taxon>
        <taxon>Spermatophyta</taxon>
        <taxon>Magnoliopsida</taxon>
        <taxon>eudicotyledons</taxon>
        <taxon>Gunneridae</taxon>
        <taxon>Pentapetalae</taxon>
        <taxon>asterids</taxon>
        <taxon>lamiids</taxon>
        <taxon>Lamiales</taxon>
        <taxon>Lamiaceae</taxon>
        <taxon>Nepetoideae</taxon>
        <taxon>Mentheae</taxon>
        <taxon>Salviinae</taxon>
        <taxon>Salvia</taxon>
        <taxon>Salvia subgen. Calosphace</taxon>
        <taxon>core Calosphace</taxon>
    </lineage>
</organism>
<keyword evidence="3" id="KW-1185">Reference proteome</keyword>
<dbReference type="PANTHER" id="PTHR33387:SF3">
    <property type="entry name" value="DUF985 DOMAIN-CONTAINING PROTEIN"/>
    <property type="match status" value="1"/>
</dbReference>
<name>A0A8X8Z2X4_SALSN</name>
<dbReference type="Pfam" id="PF06172">
    <property type="entry name" value="Cupin_5"/>
    <property type="match status" value="1"/>
</dbReference>
<dbReference type="SUPFAM" id="SSF51182">
    <property type="entry name" value="RmlC-like cupins"/>
    <property type="match status" value="1"/>
</dbReference>
<dbReference type="InterPro" id="IPR014710">
    <property type="entry name" value="RmlC-like_jellyroll"/>
</dbReference>
<dbReference type="EMBL" id="PNBA02000020">
    <property type="protein sequence ID" value="KAG6389087.1"/>
    <property type="molecule type" value="Genomic_DNA"/>
</dbReference>
<feature type="domain" description="DUF985" evidence="1">
    <location>
        <begin position="94"/>
        <end position="126"/>
    </location>
</feature>
<dbReference type="InterPro" id="IPR009327">
    <property type="entry name" value="Cupin_DUF985"/>
</dbReference>
<dbReference type="InterPro" id="IPR011051">
    <property type="entry name" value="RmlC_Cupin_sf"/>
</dbReference>
<sequence length="149" mass="16737">MSLPLDRCKLALTRLLPMIKLANLIKAQHDFQLDNDLGKEYSLMLRVSDSLIATCSSSRMTTLFSNKFVTQLRPCKSGIFTGRTLTDIDISSDGAVKRATRDQEAHFSLVGCTCAPAFQFDDFELANRTELVSRFPKYESLITMLTFAE</sequence>
<dbReference type="Proteomes" id="UP000298416">
    <property type="component" value="Unassembled WGS sequence"/>
</dbReference>
<reference evidence="2" key="1">
    <citation type="submission" date="2018-01" db="EMBL/GenBank/DDBJ databases">
        <authorList>
            <person name="Mao J.F."/>
        </authorList>
    </citation>
    <scope>NUCLEOTIDE SEQUENCE</scope>
    <source>
        <strain evidence="2">Huo1</strain>
        <tissue evidence="2">Leaf</tissue>
    </source>
</reference>
<evidence type="ECO:0000259" key="1">
    <source>
        <dbReference type="Pfam" id="PF06172"/>
    </source>
</evidence>